<dbReference type="Proteomes" id="UP001189143">
    <property type="component" value="Unassembled WGS sequence"/>
</dbReference>
<proteinExistence type="predicted"/>
<name>A0AAD1YM32_9CLOT</name>
<dbReference type="AlphaFoldDB" id="A0AAD1YM32"/>
<evidence type="ECO:0000313" key="1">
    <source>
        <dbReference type="EMBL" id="CAI3697217.1"/>
    </source>
</evidence>
<dbReference type="EMBL" id="CAMTCP010000297">
    <property type="protein sequence ID" value="CAI3697217.1"/>
    <property type="molecule type" value="Genomic_DNA"/>
</dbReference>
<protein>
    <submittedName>
        <fullName evidence="1">Uncharacterized protein</fullName>
    </submittedName>
</protein>
<comment type="caution">
    <text evidence="1">The sequence shown here is derived from an EMBL/GenBank/DDBJ whole genome shotgun (WGS) entry which is preliminary data.</text>
</comment>
<gene>
    <name evidence="1" type="ORF">CNEO2_940024</name>
</gene>
<organism evidence="1 2">
    <name type="scientific">Clostridium neonatale</name>
    <dbReference type="NCBI Taxonomy" id="137838"/>
    <lineage>
        <taxon>Bacteria</taxon>
        <taxon>Bacillati</taxon>
        <taxon>Bacillota</taxon>
        <taxon>Clostridia</taxon>
        <taxon>Eubacteriales</taxon>
        <taxon>Clostridiaceae</taxon>
        <taxon>Clostridium</taxon>
    </lineage>
</organism>
<sequence>MHPQDTIRLCHYIMLLDVFQTKENDLDSDKKCLTRKQYLHKSATILTILDISHNEEEQLHLISIMSKYEYKRRNNEYTLNLDRLKDFETIQTLREKIYREILCYLYRKYCLLANMTQE</sequence>
<accession>A0AAD1YM32</accession>
<evidence type="ECO:0000313" key="2">
    <source>
        <dbReference type="Proteomes" id="UP001189143"/>
    </source>
</evidence>
<reference evidence="1" key="1">
    <citation type="submission" date="2022-10" db="EMBL/GenBank/DDBJ databases">
        <authorList>
            <person name="Aires J."/>
            <person name="Mesa V."/>
        </authorList>
    </citation>
    <scope>NUCLEOTIDE SEQUENCE</scope>
    <source>
        <strain evidence="1">Clostridium neonatale JD116</strain>
    </source>
</reference>